<dbReference type="InterPro" id="IPR008969">
    <property type="entry name" value="CarboxyPept-like_regulatory"/>
</dbReference>
<proteinExistence type="inferred from homology"/>
<dbReference type="Gene3D" id="2.40.170.20">
    <property type="entry name" value="TonB-dependent receptor, beta-barrel domain"/>
    <property type="match status" value="1"/>
</dbReference>
<dbReference type="SUPFAM" id="SSF49464">
    <property type="entry name" value="Carboxypeptidase regulatory domain-like"/>
    <property type="match status" value="1"/>
</dbReference>
<dbReference type="SUPFAM" id="SSF56935">
    <property type="entry name" value="Porins"/>
    <property type="match status" value="1"/>
</dbReference>
<evidence type="ECO:0000313" key="9">
    <source>
        <dbReference type="EMBL" id="EEX20024.1"/>
    </source>
</evidence>
<keyword evidence="6 7" id="KW-0998">Cell outer membrane</keyword>
<dbReference type="InterPro" id="IPR023996">
    <property type="entry name" value="TonB-dep_OMP_SusC/RagA"/>
</dbReference>
<comment type="caution">
    <text evidence="9">The sequence shown here is derived from an EMBL/GenBank/DDBJ whole genome shotgun (WGS) entry which is preliminary data.</text>
</comment>
<protein>
    <submittedName>
        <fullName evidence="9">TonB-linked outer membrane protein, SusC/RagA family</fullName>
    </submittedName>
</protein>
<dbReference type="Pfam" id="PF07715">
    <property type="entry name" value="Plug"/>
    <property type="match status" value="1"/>
</dbReference>
<dbReference type="InterPro" id="IPR023997">
    <property type="entry name" value="TonB-dep_OMP_SusC/RagA_CS"/>
</dbReference>
<dbReference type="HOGENOM" id="CLU_004317_0_1_10"/>
<keyword evidence="4 7" id="KW-0812">Transmembrane</keyword>
<dbReference type="NCBIfam" id="TIGR04056">
    <property type="entry name" value="OMP_RagA_SusC"/>
    <property type="match status" value="1"/>
</dbReference>
<dbReference type="Gene3D" id="2.60.40.1120">
    <property type="entry name" value="Carboxypeptidase-like, regulatory domain"/>
    <property type="match status" value="1"/>
</dbReference>
<evidence type="ECO:0000256" key="6">
    <source>
        <dbReference type="ARBA" id="ARBA00023237"/>
    </source>
</evidence>
<keyword evidence="3 7" id="KW-1134">Transmembrane beta strand</keyword>
<dbReference type="GO" id="GO:0009279">
    <property type="term" value="C:cell outer membrane"/>
    <property type="evidence" value="ECO:0007669"/>
    <property type="project" value="UniProtKB-SubCell"/>
</dbReference>
<evidence type="ECO:0000256" key="7">
    <source>
        <dbReference type="PROSITE-ProRule" id="PRU01360"/>
    </source>
</evidence>
<reference evidence="9 10" key="1">
    <citation type="submission" date="2009-09" db="EMBL/GenBank/DDBJ databases">
        <authorList>
            <person name="Weinstock G."/>
            <person name="Sodergren E."/>
            <person name="Clifton S."/>
            <person name="Fulton L."/>
            <person name="Fulton B."/>
            <person name="Courtney L."/>
            <person name="Fronick C."/>
            <person name="Harrison M."/>
            <person name="Strong C."/>
            <person name="Farmer C."/>
            <person name="Delahaunty K."/>
            <person name="Markovic C."/>
            <person name="Hall O."/>
            <person name="Minx P."/>
            <person name="Tomlinson C."/>
            <person name="Mitreva M."/>
            <person name="Nelson J."/>
            <person name="Hou S."/>
            <person name="Wollam A."/>
            <person name="Pepin K.H."/>
            <person name="Johnson M."/>
            <person name="Bhonagiri V."/>
            <person name="Nash W.E."/>
            <person name="Warren W."/>
            <person name="Chinwalla A."/>
            <person name="Mardis E.R."/>
            <person name="Wilson R.K."/>
        </authorList>
    </citation>
    <scope>NUCLEOTIDE SEQUENCE [LARGE SCALE GENOMIC DNA]</scope>
    <source>
        <strain evidence="9 10">F0319</strain>
    </source>
</reference>
<organism evidence="9 10">
    <name type="scientific">Prevotella veroralis F0319</name>
    <dbReference type="NCBI Taxonomy" id="649761"/>
    <lineage>
        <taxon>Bacteria</taxon>
        <taxon>Pseudomonadati</taxon>
        <taxon>Bacteroidota</taxon>
        <taxon>Bacteroidia</taxon>
        <taxon>Bacteroidales</taxon>
        <taxon>Prevotellaceae</taxon>
        <taxon>Prevotella</taxon>
    </lineage>
</organism>
<evidence type="ECO:0000259" key="8">
    <source>
        <dbReference type="Pfam" id="PF07715"/>
    </source>
</evidence>
<dbReference type="InterPro" id="IPR012910">
    <property type="entry name" value="Plug_dom"/>
</dbReference>
<comment type="similarity">
    <text evidence="7">Belongs to the TonB-dependent receptor family.</text>
</comment>
<dbReference type="eggNOG" id="COG4206">
    <property type="taxonomic scope" value="Bacteria"/>
</dbReference>
<evidence type="ECO:0000256" key="3">
    <source>
        <dbReference type="ARBA" id="ARBA00022452"/>
    </source>
</evidence>
<feature type="domain" description="TonB-dependent receptor plug" evidence="8">
    <location>
        <begin position="132"/>
        <end position="255"/>
    </location>
</feature>
<dbReference type="InterPro" id="IPR039426">
    <property type="entry name" value="TonB-dep_rcpt-like"/>
</dbReference>
<dbReference type="InterPro" id="IPR036942">
    <property type="entry name" value="Beta-barrel_TonB_sf"/>
</dbReference>
<dbReference type="AlphaFoldDB" id="C9MKG4"/>
<dbReference type="Pfam" id="PF13715">
    <property type="entry name" value="CarbopepD_reg_2"/>
    <property type="match status" value="1"/>
</dbReference>
<sequence length="1118" mass="125261">MKAKYHNINSVKQKRSMERRFALFLFGLLLSIGTAFGQTRINGTVVSQDDGQGVIGASVMVQGTTTGTVTDIDGKFSLDVPAGKKLVVSYIGMTTQTVTPKDGMKVTLANDNHQLTEVVVTGMTQQDKRLFSGAATKIDASKAKLDGVADVSRSLEGRAAGVSVQNVSGTFGTAPKIRVRGATSIYGSSKPLWVVDGVIMDDVAEVNADNLSSGDAATLISSAIAGLNADDIESFQILKDGSATSIYGARAMGGVIVVTTKKGKSGSNRISYTGEYTMRLRPSYSQFNIMNSQEQMGVYKEMAADGLFSFSRTLRAATSGIYGKMYKLINSYNESTGKFGLANTEEAMNGYLREAEMRNTNWFDELFTNSVSMNHSISMSSGTDKAQYYTSFSFMDDPGWTEQSKVRRMTYSINANYNINKKVSLNLIGNTSYRKQRAPGSFNQEVDPTSGAVSRNFDINPFSYAMNASRALDPNASYIRNYAPFNIHNELANNFIDFDVLDMKVQAELKYKPISKLTLAVLGAYKFSTTTQASQVRERSNMAMAYRAMDDATIRDNNPWLYQDPDLPNSLKYSVLPQGGFYNEKKYKMNSWDFRATASYNDVFNDRHIVNLYGGMEVNNIVRKQSAYDGVGMQYDMGYLPSYDYHYFKQAVEDGNLYYQLSNSYMRDVSFFGTANYSWKGRYAANFTTRYEGSNRLGKARSARWLPTWNVSGVWNVHEEPWFQQTFKNSLTHATLRASYSLTGDKPAITNSQVIIRSTNIWRPFAVDQESGLYISQFANKDLTYEKKHEFNIGADLGFFNNRLNVVFDWYTRNNYDLIGPRTTNGTKGSIIEYANVASMKSHGEELSISSKNILKKNFQWSTDFIFSHVKTEVTSLDSRSRIMSMVSGTGFTMVGYPYRALFSFDFKGLNKNGIPQVINQDGKLTTSNVDFQSYDLSHLKYEGPTDPTITGSLNNTFSYKGWHLSLFMTYAFGNKVRLDPFFSTGYSDMLAMPKEFRNRWTKAGDEEKTTIPAIADLRTQQQDGYLIRAYNAYNYSNERIAKGDFIRMKEISLSYDFPVQLIRHLSLSALSLKLQATNLFLIYTDKKLNGQDPEFMNAGGVALPTPRQFTLTLRLGI</sequence>
<gene>
    <name evidence="9" type="ORF">HMPREF0973_00084</name>
</gene>
<dbReference type="NCBIfam" id="TIGR04057">
    <property type="entry name" value="SusC_RagA_signa"/>
    <property type="match status" value="1"/>
</dbReference>
<keyword evidence="2 7" id="KW-0813">Transport</keyword>
<dbReference type="PROSITE" id="PS52016">
    <property type="entry name" value="TONB_DEPENDENT_REC_3"/>
    <property type="match status" value="1"/>
</dbReference>
<evidence type="ECO:0000256" key="4">
    <source>
        <dbReference type="ARBA" id="ARBA00022692"/>
    </source>
</evidence>
<evidence type="ECO:0000313" key="10">
    <source>
        <dbReference type="Proteomes" id="UP000003327"/>
    </source>
</evidence>
<accession>C9MKG4</accession>
<dbReference type="InterPro" id="IPR037066">
    <property type="entry name" value="Plug_dom_sf"/>
</dbReference>
<name>C9MKG4_9BACT</name>
<evidence type="ECO:0000256" key="5">
    <source>
        <dbReference type="ARBA" id="ARBA00023136"/>
    </source>
</evidence>
<dbReference type="Proteomes" id="UP000003327">
    <property type="component" value="Unassembled WGS sequence"/>
</dbReference>
<comment type="subcellular location">
    <subcellularLocation>
        <location evidence="1 7">Cell outer membrane</location>
        <topology evidence="1 7">Multi-pass membrane protein</topology>
    </subcellularLocation>
</comment>
<dbReference type="EMBL" id="ACVA01000003">
    <property type="protein sequence ID" value="EEX20024.1"/>
    <property type="molecule type" value="Genomic_DNA"/>
</dbReference>
<dbReference type="STRING" id="649761.HMPREF0973_00084"/>
<dbReference type="Gene3D" id="2.170.130.10">
    <property type="entry name" value="TonB-dependent receptor, plug domain"/>
    <property type="match status" value="1"/>
</dbReference>
<keyword evidence="5 7" id="KW-0472">Membrane</keyword>
<evidence type="ECO:0000256" key="2">
    <source>
        <dbReference type="ARBA" id="ARBA00022448"/>
    </source>
</evidence>
<keyword evidence="10" id="KW-1185">Reference proteome</keyword>
<evidence type="ECO:0000256" key="1">
    <source>
        <dbReference type="ARBA" id="ARBA00004571"/>
    </source>
</evidence>